<dbReference type="EMBL" id="QJPH01000192">
    <property type="protein sequence ID" value="PZN83164.1"/>
    <property type="molecule type" value="Genomic_DNA"/>
</dbReference>
<accession>A0A2W4RJG7</accession>
<reference evidence="2 4" key="1">
    <citation type="journal article" date="2018" name="Aquat. Microb. Ecol.">
        <title>Gammaproteobacterial methanotrophs dominate.</title>
        <authorList>
            <person name="Rissanen A.J."/>
            <person name="Saarenheimo J."/>
            <person name="Tiirola M."/>
            <person name="Peura S."/>
            <person name="Aalto S.L."/>
            <person name="Karvinen A."/>
            <person name="Nykanen H."/>
        </authorList>
    </citation>
    <scope>NUCLEOTIDE SEQUENCE [LARGE SCALE GENOMIC DNA]</scope>
    <source>
        <strain evidence="2">AMbin10</strain>
    </source>
</reference>
<comment type="caution">
    <text evidence="2">The sequence shown here is derived from an EMBL/GenBank/DDBJ whole genome shotgun (WGS) entry which is preliminary data.</text>
</comment>
<dbReference type="Pfam" id="PF12784">
    <property type="entry name" value="PDDEXK_2"/>
    <property type="match status" value="1"/>
</dbReference>
<organism evidence="2 4">
    <name type="scientific">Candidatus Methylumidiphilus alinenensis</name>
    <dbReference type="NCBI Taxonomy" id="2202197"/>
    <lineage>
        <taxon>Bacteria</taxon>
        <taxon>Pseudomonadati</taxon>
        <taxon>Pseudomonadota</taxon>
        <taxon>Gammaproteobacteria</taxon>
        <taxon>Methylococcales</taxon>
        <taxon>Candidatus Methylumidiphilus</taxon>
    </lineage>
</organism>
<dbReference type="InterPro" id="IPR010106">
    <property type="entry name" value="RpnA"/>
</dbReference>
<dbReference type="PANTHER" id="PTHR41317">
    <property type="entry name" value="PD-(D_E)XK NUCLEASE FAMILY TRANSPOSASE"/>
    <property type="match status" value="1"/>
</dbReference>
<protein>
    <recommendedName>
        <fullName evidence="5">Transposase</fullName>
    </recommendedName>
</protein>
<gene>
    <name evidence="3" type="ORF">DM484_05070</name>
    <name evidence="2" type="ORF">DM484_10645</name>
</gene>
<proteinExistence type="predicted"/>
<dbReference type="Proteomes" id="UP000249396">
    <property type="component" value="Unassembled WGS sequence"/>
</dbReference>
<dbReference type="EMBL" id="QJPH01000291">
    <property type="protein sequence ID" value="PZN79898.1"/>
    <property type="molecule type" value="Genomic_DNA"/>
</dbReference>
<feature type="coiled-coil region" evidence="1">
    <location>
        <begin position="234"/>
        <end position="289"/>
    </location>
</feature>
<evidence type="ECO:0000313" key="2">
    <source>
        <dbReference type="EMBL" id="PZN79898.1"/>
    </source>
</evidence>
<evidence type="ECO:0000313" key="3">
    <source>
        <dbReference type="EMBL" id="PZN83164.1"/>
    </source>
</evidence>
<dbReference type="PANTHER" id="PTHR41317:SF1">
    <property type="entry name" value="PD-(D_E)XK NUCLEASE FAMILY TRANSPOSASE"/>
    <property type="match status" value="1"/>
</dbReference>
<dbReference type="NCBIfam" id="TIGR01784">
    <property type="entry name" value="T_den_put_tspse"/>
    <property type="match status" value="1"/>
</dbReference>
<name>A0A2W4RJG7_9GAMM</name>
<evidence type="ECO:0008006" key="5">
    <source>
        <dbReference type="Google" id="ProtNLM"/>
    </source>
</evidence>
<keyword evidence="1" id="KW-0175">Coiled coil</keyword>
<dbReference type="AlphaFoldDB" id="A0A2W4RJG7"/>
<evidence type="ECO:0000313" key="4">
    <source>
        <dbReference type="Proteomes" id="UP000249396"/>
    </source>
</evidence>
<sequence length="295" mass="34938">MKHRIDPKIDCVFKALLGSVENRNLLVHFLNAILTSDLTAPITEVEILNPYNDKEFLDDKLSVVDVKAKDSEGRLYQIEIQLLTYRHLPERMVYTWCDIISQQLQSGNDYSLLKPVYSIWLLAENLLPGETDYAHEYKLQNRQGRSLADLGGIHLLELKKFTAERIETEEQRWLQFFKEGEQLDEAALPDWMNTDEMRQAMKTLKLFSDKERDYHAYQARQNYLREQRTIQIEREEDHREMERIKQEMEQAQQDLERERMEKQAALQREQAALQEKESAQAEIERLKALLAQPKQ</sequence>
<evidence type="ECO:0000256" key="1">
    <source>
        <dbReference type="SAM" id="Coils"/>
    </source>
</evidence>